<evidence type="ECO:0000256" key="1">
    <source>
        <dbReference type="SAM" id="MobiDB-lite"/>
    </source>
</evidence>
<dbReference type="Proteomes" id="UP000179233">
    <property type="component" value="Unassembled WGS sequence"/>
</dbReference>
<dbReference type="AlphaFoldDB" id="A0A1G1VS20"/>
<sequence length="246" mass="27279">MEDSEQRSGNGLPSPDQPPGRTRLSEVMEKYQGLVREIFYTGLSGKRARLPYDDYSKASETQQQQIMRALHEAAVADGKRIILEVGPGERLSPLESAVFRPDTVVFAIDPFFVPKETYGSDPARELTERAKQRKTFAAFFGLAAETIDPQLRFDRVQTVFPNAFSHVELAVSASRFVKKGGDLVVVVDPLLHGEPTAEDIVGALPKDFEAALTTIDRTQLKDRYGISDTELAPDARMPVVRAVRKS</sequence>
<organism evidence="2 3">
    <name type="scientific">Candidatus Chisholmbacteria bacterium RIFCSPHIGHO2_01_FULL_52_32</name>
    <dbReference type="NCBI Taxonomy" id="1797591"/>
    <lineage>
        <taxon>Bacteria</taxon>
        <taxon>Candidatus Chisholmiibacteriota</taxon>
    </lineage>
</organism>
<dbReference type="SUPFAM" id="SSF53335">
    <property type="entry name" value="S-adenosyl-L-methionine-dependent methyltransferases"/>
    <property type="match status" value="1"/>
</dbReference>
<name>A0A1G1VS20_9BACT</name>
<gene>
    <name evidence="2" type="ORF">A2786_01615</name>
</gene>
<protein>
    <recommendedName>
        <fullName evidence="4">Methyltransferase</fullName>
    </recommendedName>
</protein>
<proteinExistence type="predicted"/>
<evidence type="ECO:0008006" key="4">
    <source>
        <dbReference type="Google" id="ProtNLM"/>
    </source>
</evidence>
<accession>A0A1G1VS20</accession>
<evidence type="ECO:0000313" key="3">
    <source>
        <dbReference type="Proteomes" id="UP000179233"/>
    </source>
</evidence>
<dbReference type="InterPro" id="IPR029063">
    <property type="entry name" value="SAM-dependent_MTases_sf"/>
</dbReference>
<dbReference type="EMBL" id="MHCJ01000003">
    <property type="protein sequence ID" value="OGY18196.1"/>
    <property type="molecule type" value="Genomic_DNA"/>
</dbReference>
<reference evidence="2 3" key="1">
    <citation type="journal article" date="2016" name="Nat. Commun.">
        <title>Thousands of microbial genomes shed light on interconnected biogeochemical processes in an aquifer system.</title>
        <authorList>
            <person name="Anantharaman K."/>
            <person name="Brown C.T."/>
            <person name="Hug L.A."/>
            <person name="Sharon I."/>
            <person name="Castelle C.J."/>
            <person name="Probst A.J."/>
            <person name="Thomas B.C."/>
            <person name="Singh A."/>
            <person name="Wilkins M.J."/>
            <person name="Karaoz U."/>
            <person name="Brodie E.L."/>
            <person name="Williams K.H."/>
            <person name="Hubbard S.S."/>
            <person name="Banfield J.F."/>
        </authorList>
    </citation>
    <scope>NUCLEOTIDE SEQUENCE [LARGE SCALE GENOMIC DNA]</scope>
</reference>
<evidence type="ECO:0000313" key="2">
    <source>
        <dbReference type="EMBL" id="OGY18196.1"/>
    </source>
</evidence>
<comment type="caution">
    <text evidence="2">The sequence shown here is derived from an EMBL/GenBank/DDBJ whole genome shotgun (WGS) entry which is preliminary data.</text>
</comment>
<feature type="region of interest" description="Disordered" evidence="1">
    <location>
        <begin position="1"/>
        <end position="22"/>
    </location>
</feature>